<dbReference type="InterPro" id="IPR029053">
    <property type="entry name" value="Viral_coat"/>
</dbReference>
<dbReference type="Gene3D" id="2.60.120.20">
    <property type="match status" value="1"/>
</dbReference>
<organism evidence="1">
    <name type="scientific">uncultured marine virus</name>
    <dbReference type="NCBI Taxonomy" id="186617"/>
    <lineage>
        <taxon>Viruses</taxon>
        <taxon>environmental samples</taxon>
    </lineage>
</organism>
<sequence length="274" mass="30022">MPKKQMKNSKRFEKSVKSIVKKELSEELEEKHAICEYQNIAIDRAIPSGLVINAGESGATGNFYKILPEIEQSATGEAGRAYNTRIGNEIKLKEIDLHGYLAHVDDATQDISLPNSRLAVRVMILRAKEINDGEVLFNNMPTDTLIRFGTFSATGTSGPAPFGGFVLDPFRDINRDTFAVRYDKTFQVNAPVLITGNDLDTTAGVIPSTTKIFRHKLKFGAGGLKLKYSSSTDLEPNNFPYFLCVGYSSTTGSSGPENAKVRMSMSCVGTYTDA</sequence>
<accession>S4TEK5</accession>
<proteinExistence type="predicted"/>
<evidence type="ECO:0000313" key="1">
    <source>
        <dbReference type="EMBL" id="AGA18399.1"/>
    </source>
</evidence>
<protein>
    <submittedName>
        <fullName evidence="1">Uncharacterized protein</fullName>
    </submittedName>
</protein>
<dbReference type="EMBL" id="JX904444">
    <property type="protein sequence ID" value="AGA18399.1"/>
    <property type="molecule type" value="Genomic_DNA"/>
</dbReference>
<reference evidence="1" key="1">
    <citation type="journal article" date="2013" name="ISME J.">
        <title>Previously unknown and highly divergent ssDNA viruses populate the oceans.</title>
        <authorList>
            <person name="Labonte J.M."/>
            <person name="Suttle C.A."/>
        </authorList>
    </citation>
    <scope>NUCLEOTIDE SEQUENCE</scope>
</reference>
<name>S4TEK5_9VIRU</name>